<sequence length="310" mass="33957">MESHNHDTTTDSDHDHGDGNHTEPRSIRKLGVVAAINTAGFVIELAGGLLFGSLALLSDAVHMLFDALSYLMAFAATYVADRYEERDLWTYGLHRLEPFAALLNGVLLVPMALVILYESYQRFYNPVDLDPTMTVLLATGGLVVNVASVGYLHGDELSLNERGAFYHLLGDTGASVAVIISTAIVAVFEIRMVDPITAALIAVVIIWSAYTVLRDSLDLLLERSPIPIADLQASLMSIESVEAVEDCHVWQVCSRLTIGTVRVKVSVDSLNTQEELRATIHERLRDAGLDHVTVELVNEATTHRTTTHTH</sequence>
<evidence type="ECO:0000313" key="9">
    <source>
        <dbReference type="Proteomes" id="UP000628840"/>
    </source>
</evidence>
<dbReference type="Gene3D" id="1.20.1510.10">
    <property type="entry name" value="Cation efflux protein transmembrane domain"/>
    <property type="match status" value="1"/>
</dbReference>
<evidence type="ECO:0000256" key="3">
    <source>
        <dbReference type="ARBA" id="ARBA00022989"/>
    </source>
</evidence>
<feature type="transmembrane region" description="Helical" evidence="6">
    <location>
        <begin position="164"/>
        <end position="190"/>
    </location>
</feature>
<dbReference type="GO" id="GO:0005385">
    <property type="term" value="F:zinc ion transmembrane transporter activity"/>
    <property type="evidence" value="ECO:0007669"/>
    <property type="project" value="TreeGrafter"/>
</dbReference>
<dbReference type="GO" id="GO:0005886">
    <property type="term" value="C:plasma membrane"/>
    <property type="evidence" value="ECO:0007669"/>
    <property type="project" value="TreeGrafter"/>
</dbReference>
<organism evidence="8 9">
    <name type="scientific">Halarchaeum grantii</name>
    <dbReference type="NCBI Taxonomy" id="1193105"/>
    <lineage>
        <taxon>Archaea</taxon>
        <taxon>Methanobacteriati</taxon>
        <taxon>Methanobacteriota</taxon>
        <taxon>Stenosarchaea group</taxon>
        <taxon>Halobacteria</taxon>
        <taxon>Halobacteriales</taxon>
        <taxon>Halobacteriaceae</taxon>
    </lineage>
</organism>
<accession>A0A830FF36</accession>
<keyword evidence="2 6" id="KW-0812">Transmembrane</keyword>
<feature type="transmembrane region" description="Helical" evidence="6">
    <location>
        <begin position="30"/>
        <end position="54"/>
    </location>
</feature>
<dbReference type="NCBIfam" id="TIGR01297">
    <property type="entry name" value="CDF"/>
    <property type="match status" value="1"/>
</dbReference>
<evidence type="ECO:0000256" key="1">
    <source>
        <dbReference type="ARBA" id="ARBA00004141"/>
    </source>
</evidence>
<dbReference type="AlphaFoldDB" id="A0A830FF36"/>
<feature type="transmembrane region" description="Helical" evidence="6">
    <location>
        <begin position="196"/>
        <end position="213"/>
    </location>
</feature>
<keyword evidence="9" id="KW-1185">Reference proteome</keyword>
<proteinExistence type="predicted"/>
<feature type="region of interest" description="Disordered" evidence="5">
    <location>
        <begin position="1"/>
        <end position="23"/>
    </location>
</feature>
<dbReference type="Pfam" id="PF01545">
    <property type="entry name" value="Cation_efflux"/>
    <property type="match status" value="1"/>
</dbReference>
<evidence type="ECO:0000256" key="2">
    <source>
        <dbReference type="ARBA" id="ARBA00022692"/>
    </source>
</evidence>
<dbReference type="PANTHER" id="PTHR11562:SF17">
    <property type="entry name" value="RE54080P-RELATED"/>
    <property type="match status" value="1"/>
</dbReference>
<reference evidence="8 9" key="1">
    <citation type="journal article" date="2019" name="Int. J. Syst. Evol. Microbiol.">
        <title>The Global Catalogue of Microorganisms (GCM) 10K type strain sequencing project: providing services to taxonomists for standard genome sequencing and annotation.</title>
        <authorList>
            <consortium name="The Broad Institute Genomics Platform"/>
            <consortium name="The Broad Institute Genome Sequencing Center for Infectious Disease"/>
            <person name="Wu L."/>
            <person name="Ma J."/>
        </authorList>
    </citation>
    <scope>NUCLEOTIDE SEQUENCE [LARGE SCALE GENOMIC DNA]</scope>
    <source>
        <strain evidence="8 9">JCM 19585</strain>
    </source>
</reference>
<feature type="transmembrane region" description="Helical" evidence="6">
    <location>
        <begin position="60"/>
        <end position="80"/>
    </location>
</feature>
<keyword evidence="4 6" id="KW-0472">Membrane</keyword>
<dbReference type="InterPro" id="IPR058533">
    <property type="entry name" value="Cation_efflux_TM"/>
</dbReference>
<evidence type="ECO:0000256" key="6">
    <source>
        <dbReference type="SAM" id="Phobius"/>
    </source>
</evidence>
<dbReference type="InterPro" id="IPR002524">
    <property type="entry name" value="Cation_efflux"/>
</dbReference>
<evidence type="ECO:0000256" key="4">
    <source>
        <dbReference type="ARBA" id="ARBA00023136"/>
    </source>
</evidence>
<feature type="domain" description="Cation efflux protein transmembrane" evidence="7">
    <location>
        <begin position="32"/>
        <end position="221"/>
    </location>
</feature>
<dbReference type="InterPro" id="IPR027469">
    <property type="entry name" value="Cation_efflux_TMD_sf"/>
</dbReference>
<feature type="transmembrane region" description="Helical" evidence="6">
    <location>
        <begin position="101"/>
        <end position="120"/>
    </location>
</feature>
<dbReference type="SUPFAM" id="SSF161111">
    <property type="entry name" value="Cation efflux protein transmembrane domain-like"/>
    <property type="match status" value="1"/>
</dbReference>
<evidence type="ECO:0000256" key="5">
    <source>
        <dbReference type="SAM" id="MobiDB-lite"/>
    </source>
</evidence>
<evidence type="ECO:0000313" key="8">
    <source>
        <dbReference type="EMBL" id="GGL40422.1"/>
    </source>
</evidence>
<dbReference type="EMBL" id="BMPF01000004">
    <property type="protein sequence ID" value="GGL40422.1"/>
    <property type="molecule type" value="Genomic_DNA"/>
</dbReference>
<dbReference type="Proteomes" id="UP000628840">
    <property type="component" value="Unassembled WGS sequence"/>
</dbReference>
<keyword evidence="3 6" id="KW-1133">Transmembrane helix</keyword>
<dbReference type="RefSeq" id="WP_123078659.1">
    <property type="nucleotide sequence ID" value="NZ_BMPF01000004.1"/>
</dbReference>
<dbReference type="InterPro" id="IPR050681">
    <property type="entry name" value="CDF/SLC30A"/>
</dbReference>
<protein>
    <submittedName>
        <fullName evidence="8">Cation efflux system protein</fullName>
    </submittedName>
</protein>
<feature type="transmembrane region" description="Helical" evidence="6">
    <location>
        <begin position="132"/>
        <end position="152"/>
    </location>
</feature>
<name>A0A830FF36_9EURY</name>
<evidence type="ECO:0000259" key="7">
    <source>
        <dbReference type="Pfam" id="PF01545"/>
    </source>
</evidence>
<comment type="caution">
    <text evidence="8">The sequence shown here is derived from an EMBL/GenBank/DDBJ whole genome shotgun (WGS) entry which is preliminary data.</text>
</comment>
<dbReference type="GeneID" id="55825845"/>
<dbReference type="PANTHER" id="PTHR11562">
    <property type="entry name" value="CATION EFFLUX PROTEIN/ ZINC TRANSPORTER"/>
    <property type="match status" value="1"/>
</dbReference>
<comment type="subcellular location">
    <subcellularLocation>
        <location evidence="1">Membrane</location>
        <topology evidence="1">Multi-pass membrane protein</topology>
    </subcellularLocation>
</comment>
<gene>
    <name evidence="8" type="ORF">GCM10009037_25190</name>
</gene>
<dbReference type="OrthoDB" id="269083at2157"/>